<evidence type="ECO:0000313" key="1">
    <source>
        <dbReference type="EMBL" id="KAK1438462.1"/>
    </source>
</evidence>
<gene>
    <name evidence="1" type="ORF">QVD17_04271</name>
</gene>
<sequence>MPKDSFLILISEYNCMNLLRSGQCFKNLTSNQPRGLLVGWVEPSSENRKVMYVVLKNIHISLQENNLMITIASSYKLKCPYHDTIWKEMKQLIGIASLINLHLNSASISLSLLIASSKGLECEPL</sequence>
<dbReference type="AlphaFoldDB" id="A0AAD8LHC6"/>
<reference evidence="1" key="1">
    <citation type="journal article" date="2023" name="bioRxiv">
        <title>Improved chromosome-level genome assembly for marigold (Tagetes erecta).</title>
        <authorList>
            <person name="Jiang F."/>
            <person name="Yuan L."/>
            <person name="Wang S."/>
            <person name="Wang H."/>
            <person name="Xu D."/>
            <person name="Wang A."/>
            <person name="Fan W."/>
        </authorList>
    </citation>
    <scope>NUCLEOTIDE SEQUENCE</scope>
    <source>
        <strain evidence="1">WSJ</strain>
        <tissue evidence="1">Leaf</tissue>
    </source>
</reference>
<keyword evidence="2" id="KW-1185">Reference proteome</keyword>
<dbReference type="EMBL" id="JAUHHV010000001">
    <property type="protein sequence ID" value="KAK1438462.1"/>
    <property type="molecule type" value="Genomic_DNA"/>
</dbReference>
<comment type="caution">
    <text evidence="1">The sequence shown here is derived from an EMBL/GenBank/DDBJ whole genome shotgun (WGS) entry which is preliminary data.</text>
</comment>
<accession>A0AAD8LHC6</accession>
<dbReference type="Proteomes" id="UP001229421">
    <property type="component" value="Unassembled WGS sequence"/>
</dbReference>
<organism evidence="1 2">
    <name type="scientific">Tagetes erecta</name>
    <name type="common">African marigold</name>
    <dbReference type="NCBI Taxonomy" id="13708"/>
    <lineage>
        <taxon>Eukaryota</taxon>
        <taxon>Viridiplantae</taxon>
        <taxon>Streptophyta</taxon>
        <taxon>Embryophyta</taxon>
        <taxon>Tracheophyta</taxon>
        <taxon>Spermatophyta</taxon>
        <taxon>Magnoliopsida</taxon>
        <taxon>eudicotyledons</taxon>
        <taxon>Gunneridae</taxon>
        <taxon>Pentapetalae</taxon>
        <taxon>asterids</taxon>
        <taxon>campanulids</taxon>
        <taxon>Asterales</taxon>
        <taxon>Asteraceae</taxon>
        <taxon>Asteroideae</taxon>
        <taxon>Heliantheae alliance</taxon>
        <taxon>Tageteae</taxon>
        <taxon>Tagetes</taxon>
    </lineage>
</organism>
<evidence type="ECO:0000313" key="2">
    <source>
        <dbReference type="Proteomes" id="UP001229421"/>
    </source>
</evidence>
<proteinExistence type="predicted"/>
<protein>
    <submittedName>
        <fullName evidence="1">Uncharacterized protein</fullName>
    </submittedName>
</protein>
<name>A0AAD8LHC6_TARER</name>